<dbReference type="PROSITE" id="PS51186">
    <property type="entry name" value="GNAT"/>
    <property type="match status" value="1"/>
</dbReference>
<evidence type="ECO:0000256" key="2">
    <source>
        <dbReference type="ARBA" id="ARBA00023315"/>
    </source>
</evidence>
<organism evidence="4 5">
    <name type="scientific">Paraburkholderia phenazinium</name>
    <dbReference type="NCBI Taxonomy" id="60549"/>
    <lineage>
        <taxon>Bacteria</taxon>
        <taxon>Pseudomonadati</taxon>
        <taxon>Pseudomonadota</taxon>
        <taxon>Betaproteobacteria</taxon>
        <taxon>Burkholderiales</taxon>
        <taxon>Burkholderiaceae</taxon>
        <taxon>Paraburkholderia</taxon>
    </lineage>
</organism>
<dbReference type="PANTHER" id="PTHR43877">
    <property type="entry name" value="AMINOALKYLPHOSPHONATE N-ACETYLTRANSFERASE-RELATED-RELATED"/>
    <property type="match status" value="1"/>
</dbReference>
<dbReference type="GO" id="GO:0016747">
    <property type="term" value="F:acyltransferase activity, transferring groups other than amino-acyl groups"/>
    <property type="evidence" value="ECO:0007669"/>
    <property type="project" value="InterPro"/>
</dbReference>
<evidence type="ECO:0000313" key="5">
    <source>
        <dbReference type="Proteomes" id="UP000199706"/>
    </source>
</evidence>
<dbReference type="RefSeq" id="WP_244106039.1">
    <property type="nucleotide sequence ID" value="NZ_CADERL010000001.1"/>
</dbReference>
<dbReference type="AlphaFoldDB" id="A0A1G7WYZ7"/>
<evidence type="ECO:0000256" key="1">
    <source>
        <dbReference type="ARBA" id="ARBA00022679"/>
    </source>
</evidence>
<dbReference type="InterPro" id="IPR016181">
    <property type="entry name" value="Acyl_CoA_acyltransferase"/>
</dbReference>
<keyword evidence="1 4" id="KW-0808">Transferase</keyword>
<evidence type="ECO:0000259" key="3">
    <source>
        <dbReference type="PROSITE" id="PS51186"/>
    </source>
</evidence>
<protein>
    <submittedName>
        <fullName evidence="4">Acetyltransferase (GNAT) domain-containing protein</fullName>
    </submittedName>
</protein>
<dbReference type="Proteomes" id="UP000199706">
    <property type="component" value="Unassembled WGS sequence"/>
</dbReference>
<dbReference type="SUPFAM" id="SSF55729">
    <property type="entry name" value="Acyl-CoA N-acyltransferases (Nat)"/>
    <property type="match status" value="1"/>
</dbReference>
<dbReference type="Pfam" id="PF00583">
    <property type="entry name" value="Acetyltransf_1"/>
    <property type="match status" value="1"/>
</dbReference>
<dbReference type="Gene3D" id="3.40.630.30">
    <property type="match status" value="1"/>
</dbReference>
<dbReference type="InterPro" id="IPR050832">
    <property type="entry name" value="Bact_Acetyltransf"/>
</dbReference>
<dbReference type="EMBL" id="FNCJ01000005">
    <property type="protein sequence ID" value="SDG77136.1"/>
    <property type="molecule type" value="Genomic_DNA"/>
</dbReference>
<dbReference type="InterPro" id="IPR000182">
    <property type="entry name" value="GNAT_dom"/>
</dbReference>
<evidence type="ECO:0000313" key="4">
    <source>
        <dbReference type="EMBL" id="SDG77136.1"/>
    </source>
</evidence>
<dbReference type="CDD" id="cd04301">
    <property type="entry name" value="NAT_SF"/>
    <property type="match status" value="1"/>
</dbReference>
<proteinExistence type="predicted"/>
<gene>
    <name evidence="4" type="ORF">SAMN05216466_105117</name>
</gene>
<sequence length="152" mass="17186">MLAQSSNFTYRPMRADDIGSFYDVRFSVKENRIHPHQVNLLDRDLVIEKIGQGGGWVCEQDGEVVGVCLPALTEKPFISGLFIRPSCHAHGIGRELLERSVRWLRERGATSVKLVTDPGSRADGFYQHLGWQRHGLDEYGCQIVFTLDLMPT</sequence>
<accession>A0A1G7WYZ7</accession>
<reference evidence="4 5" key="1">
    <citation type="submission" date="2016-10" db="EMBL/GenBank/DDBJ databases">
        <authorList>
            <person name="de Groot N.N."/>
        </authorList>
    </citation>
    <scope>NUCLEOTIDE SEQUENCE [LARGE SCALE GENOMIC DNA]</scope>
    <source>
        <strain evidence="4 5">LMG 2247</strain>
    </source>
</reference>
<keyword evidence="2" id="KW-0012">Acyltransferase</keyword>
<name>A0A1G7WYZ7_9BURK</name>
<feature type="domain" description="N-acetyltransferase" evidence="3">
    <location>
        <begin position="8"/>
        <end position="148"/>
    </location>
</feature>